<dbReference type="EMBL" id="JBAWKC010000002">
    <property type="protein sequence ID" value="MFH6768357.1"/>
    <property type="molecule type" value="Genomic_DNA"/>
</dbReference>
<reference evidence="1 2" key="1">
    <citation type="submission" date="2024-02" db="EMBL/GenBank/DDBJ databases">
        <title>A Gaetbulibacter species isolated from tidal flats and genomic insights of their niches.</title>
        <authorList>
            <person name="Ye Y."/>
        </authorList>
    </citation>
    <scope>NUCLEOTIDE SEQUENCE [LARGE SCALE GENOMIC DNA]</scope>
    <source>
        <strain evidence="1 2">KEM-8</strain>
    </source>
</reference>
<protein>
    <recommendedName>
        <fullName evidence="3">Lipocalin-like domain-containing protein</fullName>
    </recommendedName>
</protein>
<accession>A0ABW7MT73</accession>
<proteinExistence type="predicted"/>
<sequence>MKQIIFILLALIILSCNQNHKKDDLLGIWDVVSSTDIETGEVELSEKEFVEFKSDSIYLISDFEVDKVFAWRIEGDSIFLDKDGSVYIKKLTKNELIVEYGFLGKIQLTLKKRK</sequence>
<dbReference type="RefSeq" id="WP_395437607.1">
    <property type="nucleotide sequence ID" value="NZ_JBAWKC010000002.1"/>
</dbReference>
<organism evidence="1 2">
    <name type="scientific">Gaetbulibacter aquiaggeris</name>
    <dbReference type="NCBI Taxonomy" id="1735373"/>
    <lineage>
        <taxon>Bacteria</taxon>
        <taxon>Pseudomonadati</taxon>
        <taxon>Bacteroidota</taxon>
        <taxon>Flavobacteriia</taxon>
        <taxon>Flavobacteriales</taxon>
        <taxon>Flavobacteriaceae</taxon>
        <taxon>Gaetbulibacter</taxon>
    </lineage>
</organism>
<dbReference type="Proteomes" id="UP001610104">
    <property type="component" value="Unassembled WGS sequence"/>
</dbReference>
<comment type="caution">
    <text evidence="1">The sequence shown here is derived from an EMBL/GenBank/DDBJ whole genome shotgun (WGS) entry which is preliminary data.</text>
</comment>
<evidence type="ECO:0000313" key="2">
    <source>
        <dbReference type="Proteomes" id="UP001610104"/>
    </source>
</evidence>
<evidence type="ECO:0000313" key="1">
    <source>
        <dbReference type="EMBL" id="MFH6768357.1"/>
    </source>
</evidence>
<dbReference type="PROSITE" id="PS51257">
    <property type="entry name" value="PROKAR_LIPOPROTEIN"/>
    <property type="match status" value="1"/>
</dbReference>
<keyword evidence="2" id="KW-1185">Reference proteome</keyword>
<name>A0ABW7MT73_9FLAO</name>
<evidence type="ECO:0008006" key="3">
    <source>
        <dbReference type="Google" id="ProtNLM"/>
    </source>
</evidence>
<gene>
    <name evidence="1" type="ORF">V8G56_06395</name>
</gene>